<evidence type="ECO:0000313" key="2">
    <source>
        <dbReference type="Proteomes" id="UP001595729"/>
    </source>
</evidence>
<sequence>MQHARRIGDMGRLALLAYCEVRRWARQAGEPELADRSTELITRHPYASRDQFMEQIDDLILALEQAHSRVTGQHAPQ</sequence>
<proteinExistence type="predicted"/>
<dbReference type="Proteomes" id="UP001595729">
    <property type="component" value="Unassembled WGS sequence"/>
</dbReference>
<evidence type="ECO:0000313" key="1">
    <source>
        <dbReference type="EMBL" id="MFC3683065.1"/>
    </source>
</evidence>
<dbReference type="RefSeq" id="WP_382171922.1">
    <property type="nucleotide sequence ID" value="NZ_JBHRXX010000002.1"/>
</dbReference>
<reference evidence="2" key="1">
    <citation type="journal article" date="2019" name="Int. J. Syst. Evol. Microbiol.">
        <title>The Global Catalogue of Microorganisms (GCM) 10K type strain sequencing project: providing services to taxonomists for standard genome sequencing and annotation.</title>
        <authorList>
            <consortium name="The Broad Institute Genomics Platform"/>
            <consortium name="The Broad Institute Genome Sequencing Center for Infectious Disease"/>
            <person name="Wu L."/>
            <person name="Ma J."/>
        </authorList>
    </citation>
    <scope>NUCLEOTIDE SEQUENCE [LARGE SCALE GENOMIC DNA]</scope>
    <source>
        <strain evidence="2">KCTC 42501</strain>
    </source>
</reference>
<protein>
    <submittedName>
        <fullName evidence="1">Uncharacterized protein</fullName>
    </submittedName>
</protein>
<keyword evidence="2" id="KW-1185">Reference proteome</keyword>
<organism evidence="1 2">
    <name type="scientific">Hydrogenophaga luteola</name>
    <dbReference type="NCBI Taxonomy" id="1591122"/>
    <lineage>
        <taxon>Bacteria</taxon>
        <taxon>Pseudomonadati</taxon>
        <taxon>Pseudomonadota</taxon>
        <taxon>Betaproteobacteria</taxon>
        <taxon>Burkholderiales</taxon>
        <taxon>Comamonadaceae</taxon>
        <taxon>Hydrogenophaga</taxon>
    </lineage>
</organism>
<accession>A0ABV7W0K9</accession>
<comment type="caution">
    <text evidence="1">The sequence shown here is derived from an EMBL/GenBank/DDBJ whole genome shotgun (WGS) entry which is preliminary data.</text>
</comment>
<name>A0ABV7W0K9_9BURK</name>
<dbReference type="EMBL" id="JBHRXX010000002">
    <property type="protein sequence ID" value="MFC3683065.1"/>
    <property type="molecule type" value="Genomic_DNA"/>
</dbReference>
<gene>
    <name evidence="1" type="ORF">ACFOPI_05635</name>
</gene>